<dbReference type="EMBL" id="LCWV01000037">
    <property type="protein sequence ID" value="PWI65187.1"/>
    <property type="molecule type" value="Genomic_DNA"/>
</dbReference>
<comment type="caution">
    <text evidence="2">The sequence shown here is derived from an EMBL/GenBank/DDBJ whole genome shotgun (WGS) entry which is preliminary data.</text>
</comment>
<evidence type="ECO:0000256" key="1">
    <source>
        <dbReference type="SAM" id="MobiDB-lite"/>
    </source>
</evidence>
<reference evidence="2 3" key="1">
    <citation type="journal article" date="2016" name="Front. Microbiol.">
        <title>Genome and transcriptome sequences reveal the specific parasitism of the nematophagous Purpureocillium lilacinum 36-1.</title>
        <authorList>
            <person name="Xie J."/>
            <person name="Li S."/>
            <person name="Mo C."/>
            <person name="Xiao X."/>
            <person name="Peng D."/>
            <person name="Wang G."/>
            <person name="Xiao Y."/>
        </authorList>
    </citation>
    <scope>NUCLEOTIDE SEQUENCE [LARGE SCALE GENOMIC DNA]</scope>
    <source>
        <strain evidence="2 3">36-1</strain>
    </source>
</reference>
<feature type="compositionally biased region" description="Pro residues" evidence="1">
    <location>
        <begin position="400"/>
        <end position="409"/>
    </location>
</feature>
<gene>
    <name evidence="2" type="ORF">PCL_07364</name>
</gene>
<protein>
    <submittedName>
        <fullName evidence="2">Uncharacterized protein</fullName>
    </submittedName>
</protein>
<proteinExistence type="predicted"/>
<dbReference type="Proteomes" id="UP000245956">
    <property type="component" value="Unassembled WGS sequence"/>
</dbReference>
<feature type="region of interest" description="Disordered" evidence="1">
    <location>
        <begin position="140"/>
        <end position="176"/>
    </location>
</feature>
<sequence length="436" mass="46206">MESGSEGACLVEHVHVPGVTTAFGRRGAGGGTLSQASASIHPSSLIAYSQRSQPACPSTLLPQKFWRDRSRTACHLITLLVHDRTGQAHAARGAGAAAMGRIARTGQGRRRPGKALGGRAETGYVEYRLRWGWESGTARPARGGGLPVVDDVDSATRPPVRVRRPSGRRSPTPGGASASWRIAGWWCLPMGSGGHGVRCGRTTEDWNCNELRAGTAPGATGTVSTPTVRHHHLPVTNAMFRFAGSSGIRLDHCTPKPSSYFNLSPPPPPHPRQLLPSTFSLTHDRAPPAPGPGPPTTTTYHENLRDPSVHGPPAHHSGAMALFVDILRPPRARAGPGPPPPFSPARCIHSPWLQQLRPAFQVTAAAAARAKSRQQPGRPPTAAGRPGDAPSLAGRRGSGSPPPLSPMASPPEKDAMWPAWKPRSPWAARVRPPNVR</sequence>
<evidence type="ECO:0000313" key="3">
    <source>
        <dbReference type="Proteomes" id="UP000245956"/>
    </source>
</evidence>
<organism evidence="2 3">
    <name type="scientific">Purpureocillium lilacinum</name>
    <name type="common">Paecilomyces lilacinus</name>
    <dbReference type="NCBI Taxonomy" id="33203"/>
    <lineage>
        <taxon>Eukaryota</taxon>
        <taxon>Fungi</taxon>
        <taxon>Dikarya</taxon>
        <taxon>Ascomycota</taxon>
        <taxon>Pezizomycotina</taxon>
        <taxon>Sordariomycetes</taxon>
        <taxon>Hypocreomycetidae</taxon>
        <taxon>Hypocreales</taxon>
        <taxon>Ophiocordycipitaceae</taxon>
        <taxon>Purpureocillium</taxon>
    </lineage>
</organism>
<feature type="region of interest" description="Disordered" evidence="1">
    <location>
        <begin position="263"/>
        <end position="316"/>
    </location>
</feature>
<dbReference type="AlphaFoldDB" id="A0A2U3DSF6"/>
<feature type="region of interest" description="Disordered" evidence="1">
    <location>
        <begin position="363"/>
        <end position="436"/>
    </location>
</feature>
<evidence type="ECO:0000313" key="2">
    <source>
        <dbReference type="EMBL" id="PWI65187.1"/>
    </source>
</evidence>
<accession>A0A2U3DSF6</accession>
<name>A0A2U3DSF6_PURLI</name>
<feature type="compositionally biased region" description="Low complexity" evidence="1">
    <location>
        <begin position="380"/>
        <end position="399"/>
    </location>
</feature>